<dbReference type="EMBL" id="CP002056">
    <property type="protein sequence ID" value="ADI31054.1"/>
    <property type="molecule type" value="Genomic_DNA"/>
</dbReference>
<dbReference type="RefSeq" id="WP_013149359.1">
    <property type="nucleotide sequence ID" value="NC_014207.1"/>
</dbReference>
<dbReference type="eggNOG" id="ENOG50338M0">
    <property type="taxonomic scope" value="Bacteria"/>
</dbReference>
<sequence>MFTIPSMWNIIISTIVFVIAAWYLHRLLDEHGMPKGVTRGLLVFVLAYVVSWASGELVDWSREKMYGPEPVSEAQKNLNDALDLLKANGITSP</sequence>
<keyword evidence="3" id="KW-1185">Reference proteome</keyword>
<dbReference type="KEGG" id="meh:M301_2699"/>
<keyword evidence="1" id="KW-0472">Membrane</keyword>
<keyword evidence="1" id="KW-1133">Transmembrane helix</keyword>
<feature type="transmembrane region" description="Helical" evidence="1">
    <location>
        <begin position="6"/>
        <end position="24"/>
    </location>
</feature>
<reference evidence="3" key="1">
    <citation type="submission" date="2010-05" db="EMBL/GenBank/DDBJ databases">
        <title>Complete sequence of Methylotenera sp. 301.</title>
        <authorList>
            <person name="Lucas S."/>
            <person name="Copeland A."/>
            <person name="Lapidus A."/>
            <person name="Cheng J.-F."/>
            <person name="Bruce D."/>
            <person name="Goodwin L."/>
            <person name="Pitluck S."/>
            <person name="Clum A."/>
            <person name="Land M."/>
            <person name="Hauser L."/>
            <person name="Kyrpides N."/>
            <person name="Ivanova N."/>
            <person name="Chistoservova L."/>
            <person name="Kalyuzhnaya M."/>
            <person name="Woyke T."/>
        </authorList>
    </citation>
    <scope>NUCLEOTIDE SEQUENCE [LARGE SCALE GENOMIC DNA]</scope>
    <source>
        <strain evidence="3">301</strain>
    </source>
</reference>
<gene>
    <name evidence="2" type="ordered locus">M301_2699</name>
</gene>
<keyword evidence="1" id="KW-0812">Transmembrane</keyword>
<dbReference type="HOGENOM" id="CLU_2439664_0_0_4"/>
<organism evidence="2 3">
    <name type="scientific">Methylotenera versatilis (strain 301)</name>
    <dbReference type="NCBI Taxonomy" id="666681"/>
    <lineage>
        <taxon>Bacteria</taxon>
        <taxon>Pseudomonadati</taxon>
        <taxon>Pseudomonadota</taxon>
        <taxon>Betaproteobacteria</taxon>
        <taxon>Nitrosomonadales</taxon>
        <taxon>Methylophilaceae</taxon>
        <taxon>Methylotenera</taxon>
    </lineage>
</organism>
<proteinExistence type="predicted"/>
<reference evidence="2 3" key="2">
    <citation type="journal article" date="2011" name="J. Bacteriol.">
        <title>Genomes of three methylotrophs from a single niche uncover genetic and metabolic divergence of Methylophilaceae.</title>
        <authorList>
            <person name="Lapidus A."/>
            <person name="Clum A."/>
            <person name="Labutti K."/>
            <person name="Kaluzhnaya M.G."/>
            <person name="Lim S."/>
            <person name="Beck D.A."/>
            <person name="Glavina Del Rio T."/>
            <person name="Nolan M."/>
            <person name="Mavromatis K."/>
            <person name="Huntemann M."/>
            <person name="Lucas S."/>
            <person name="Lidstrom M.E."/>
            <person name="Ivanova N."/>
            <person name="Chistoserdova L."/>
        </authorList>
    </citation>
    <scope>NUCLEOTIDE SEQUENCE [LARGE SCALE GENOMIC DNA]</scope>
    <source>
        <strain evidence="2 3">301</strain>
    </source>
</reference>
<evidence type="ECO:0000313" key="3">
    <source>
        <dbReference type="Proteomes" id="UP000000383"/>
    </source>
</evidence>
<evidence type="ECO:0000313" key="2">
    <source>
        <dbReference type="EMBL" id="ADI31054.1"/>
    </source>
</evidence>
<protein>
    <submittedName>
        <fullName evidence="2">Uncharacterized protein</fullName>
    </submittedName>
</protein>
<name>D7DP23_METV0</name>
<dbReference type="AlphaFoldDB" id="D7DP23"/>
<accession>D7DP23</accession>
<feature type="transmembrane region" description="Helical" evidence="1">
    <location>
        <begin position="36"/>
        <end position="55"/>
    </location>
</feature>
<dbReference type="Proteomes" id="UP000000383">
    <property type="component" value="Chromosome"/>
</dbReference>
<evidence type="ECO:0000256" key="1">
    <source>
        <dbReference type="SAM" id="Phobius"/>
    </source>
</evidence>